<evidence type="ECO:0000259" key="4">
    <source>
        <dbReference type="Pfam" id="PF00135"/>
    </source>
</evidence>
<dbReference type="EC" id="3.1.1.-" evidence="3"/>
<name>A0A8H6Z5N4_9AGAR</name>
<evidence type="ECO:0000256" key="2">
    <source>
        <dbReference type="ARBA" id="ARBA00022801"/>
    </source>
</evidence>
<dbReference type="AlphaFoldDB" id="A0A8H6Z5N4"/>
<comment type="caution">
    <text evidence="5">The sequence shown here is derived from an EMBL/GenBank/DDBJ whole genome shotgun (WGS) entry which is preliminary data.</text>
</comment>
<comment type="similarity">
    <text evidence="1 3">Belongs to the type-B carboxylesterase/lipase family.</text>
</comment>
<organism evidence="5 6">
    <name type="scientific">Mycena venus</name>
    <dbReference type="NCBI Taxonomy" id="2733690"/>
    <lineage>
        <taxon>Eukaryota</taxon>
        <taxon>Fungi</taxon>
        <taxon>Dikarya</taxon>
        <taxon>Basidiomycota</taxon>
        <taxon>Agaricomycotina</taxon>
        <taxon>Agaricomycetes</taxon>
        <taxon>Agaricomycetidae</taxon>
        <taxon>Agaricales</taxon>
        <taxon>Marasmiineae</taxon>
        <taxon>Mycenaceae</taxon>
        <taxon>Mycena</taxon>
    </lineage>
</organism>
<sequence>MFLGVPFAQAGRFELPRAPKVFHDVQNASEFGPACPQQKLTPLPLGSPPTYPSISENCLTLDVFKPTDSNPASKLPVFVYIFGGGFEIGNSRDIDMFPPRQSFTRNRRTPFGFLASKEVGAAGISNLGLRDQLFALQWVQKYISAFGGDPDRVVIGGQSAGAISSSLLLLSNKQNSNTLFRGAVMLSGVAPTEPSLVEGQSDYDGLVAANNCTGVSDTLDCLRRVPFGAFMATVNKTPDLFSYRSISLVWRPRIDGDLVLRDPLASVAQGAYAKSPVMIGNDDDEGTIFAFSAANVTTDAEFLEYVHSNYLPGISYEDIAQIGILYPEDPTQGSPFDTGAAYQLTPEYKRLSAFLSDFAYFAPRRFFLQHISKTQDAWSWLNKRGKNTELGAYHGSDIPLWFNIVGGTTGIDALINFINTLDPNRPSGCSTLRSSLFWPKYNIAAPSALSPNTSLLTFSDPDGITITADNFRVDSIEFLNGLLFK</sequence>
<dbReference type="PANTHER" id="PTHR11559">
    <property type="entry name" value="CARBOXYLESTERASE"/>
    <property type="match status" value="1"/>
</dbReference>
<dbReference type="SUPFAM" id="SSF53474">
    <property type="entry name" value="alpha/beta-Hydrolases"/>
    <property type="match status" value="1"/>
</dbReference>
<evidence type="ECO:0000256" key="3">
    <source>
        <dbReference type="RuleBase" id="RU361235"/>
    </source>
</evidence>
<dbReference type="Pfam" id="PF00135">
    <property type="entry name" value="COesterase"/>
    <property type="match status" value="1"/>
</dbReference>
<reference evidence="5" key="1">
    <citation type="submission" date="2020-05" db="EMBL/GenBank/DDBJ databases">
        <title>Mycena genomes resolve the evolution of fungal bioluminescence.</title>
        <authorList>
            <person name="Tsai I.J."/>
        </authorList>
    </citation>
    <scope>NUCLEOTIDE SEQUENCE</scope>
    <source>
        <strain evidence="5">CCC161011</strain>
    </source>
</reference>
<dbReference type="InterPro" id="IPR019826">
    <property type="entry name" value="Carboxylesterase_B_AS"/>
</dbReference>
<keyword evidence="6" id="KW-1185">Reference proteome</keyword>
<protein>
    <recommendedName>
        <fullName evidence="3">Carboxylic ester hydrolase</fullName>
        <ecNumber evidence="3">3.1.1.-</ecNumber>
    </recommendedName>
</protein>
<feature type="domain" description="Carboxylesterase type B" evidence="4">
    <location>
        <begin position="1"/>
        <end position="407"/>
    </location>
</feature>
<dbReference type="Proteomes" id="UP000620124">
    <property type="component" value="Unassembled WGS sequence"/>
</dbReference>
<accession>A0A8H6Z5N4</accession>
<proteinExistence type="inferred from homology"/>
<dbReference type="Gene3D" id="3.40.50.1820">
    <property type="entry name" value="alpha/beta hydrolase"/>
    <property type="match status" value="1"/>
</dbReference>
<evidence type="ECO:0000313" key="5">
    <source>
        <dbReference type="EMBL" id="KAF7369725.1"/>
    </source>
</evidence>
<dbReference type="GO" id="GO:0016787">
    <property type="term" value="F:hydrolase activity"/>
    <property type="evidence" value="ECO:0007669"/>
    <property type="project" value="UniProtKB-KW"/>
</dbReference>
<dbReference type="PROSITE" id="PS00122">
    <property type="entry name" value="CARBOXYLESTERASE_B_1"/>
    <property type="match status" value="1"/>
</dbReference>
<evidence type="ECO:0000256" key="1">
    <source>
        <dbReference type="ARBA" id="ARBA00005964"/>
    </source>
</evidence>
<dbReference type="OrthoDB" id="408631at2759"/>
<gene>
    <name evidence="5" type="ORF">MVEN_00304000</name>
</gene>
<keyword evidence="2 3" id="KW-0378">Hydrolase</keyword>
<evidence type="ECO:0000313" key="6">
    <source>
        <dbReference type="Proteomes" id="UP000620124"/>
    </source>
</evidence>
<dbReference type="EMBL" id="JACAZI010000002">
    <property type="protein sequence ID" value="KAF7369725.1"/>
    <property type="molecule type" value="Genomic_DNA"/>
</dbReference>
<dbReference type="InterPro" id="IPR029058">
    <property type="entry name" value="AB_hydrolase_fold"/>
</dbReference>
<dbReference type="InterPro" id="IPR050309">
    <property type="entry name" value="Type-B_Carboxylest/Lipase"/>
</dbReference>
<dbReference type="InterPro" id="IPR002018">
    <property type="entry name" value="CarbesteraseB"/>
</dbReference>